<evidence type="ECO:0000313" key="1">
    <source>
        <dbReference type="EMBL" id="RUS29754.1"/>
    </source>
</evidence>
<organism evidence="1 2">
    <name type="scientific">Jimgerdemannia flammicorona</name>
    <dbReference type="NCBI Taxonomy" id="994334"/>
    <lineage>
        <taxon>Eukaryota</taxon>
        <taxon>Fungi</taxon>
        <taxon>Fungi incertae sedis</taxon>
        <taxon>Mucoromycota</taxon>
        <taxon>Mucoromycotina</taxon>
        <taxon>Endogonomycetes</taxon>
        <taxon>Endogonales</taxon>
        <taxon>Endogonaceae</taxon>
        <taxon>Jimgerdemannia</taxon>
    </lineage>
</organism>
<protein>
    <submittedName>
        <fullName evidence="1">Uncharacterized protein</fullName>
    </submittedName>
</protein>
<dbReference type="Proteomes" id="UP000274822">
    <property type="component" value="Unassembled WGS sequence"/>
</dbReference>
<name>A0A433QJ31_9FUNG</name>
<comment type="caution">
    <text evidence="1">The sequence shown here is derived from an EMBL/GenBank/DDBJ whole genome shotgun (WGS) entry which is preliminary data.</text>
</comment>
<reference evidence="1 2" key="1">
    <citation type="journal article" date="2018" name="New Phytol.">
        <title>Phylogenomics of Endogonaceae and evolution of mycorrhizas within Mucoromycota.</title>
        <authorList>
            <person name="Chang Y."/>
            <person name="Desiro A."/>
            <person name="Na H."/>
            <person name="Sandor L."/>
            <person name="Lipzen A."/>
            <person name="Clum A."/>
            <person name="Barry K."/>
            <person name="Grigoriev I.V."/>
            <person name="Martin F.M."/>
            <person name="Stajich J.E."/>
            <person name="Smith M.E."/>
            <person name="Bonito G."/>
            <person name="Spatafora J.W."/>
        </authorList>
    </citation>
    <scope>NUCLEOTIDE SEQUENCE [LARGE SCALE GENOMIC DNA]</scope>
    <source>
        <strain evidence="1 2">AD002</strain>
    </source>
</reference>
<sequence length="136" mass="14244">MTAGRSFVTMSVTLIGVPAPIATAMDVGSATFESCETMTPAAVAGIVWACLEHYVIVVFFSACQTDSLFLGDRRDASKTIIGLDDLNGWAPITSKVFSRKGQKCQVLAAAPVGRSSLTGILRGLHSSHRVRVGGGT</sequence>
<keyword evidence="2" id="KW-1185">Reference proteome</keyword>
<accession>A0A433QJ31</accession>
<evidence type="ECO:0000313" key="2">
    <source>
        <dbReference type="Proteomes" id="UP000274822"/>
    </source>
</evidence>
<dbReference type="AlphaFoldDB" id="A0A433QJ31"/>
<gene>
    <name evidence="1" type="ORF">BC938DRAFT_480285</name>
</gene>
<dbReference type="EMBL" id="RBNJ01004729">
    <property type="protein sequence ID" value="RUS29754.1"/>
    <property type="molecule type" value="Genomic_DNA"/>
</dbReference>
<proteinExistence type="predicted"/>